<evidence type="ECO:0000256" key="4">
    <source>
        <dbReference type="ARBA" id="ARBA00034725"/>
    </source>
</evidence>
<protein>
    <recommendedName>
        <fullName evidence="5">Actin maturation protease</fullName>
    </recommendedName>
    <alternativeName>
        <fullName evidence="6">Actin aminopeptidase ACTMAP</fullName>
    </alternativeName>
</protein>
<comment type="catalytic activity">
    <reaction evidence="8">
        <text>N-terminal N(alpha)-acetyl-L-cysteinyl-L-aspartyl-[protein] + H2O = N-terminal L-aspartyl-[protein] + N-acetyl-L-cysteine</text>
        <dbReference type="Rhea" id="RHEA:74579"/>
        <dbReference type="Rhea" id="RHEA-COMP:12669"/>
        <dbReference type="Rhea" id="RHEA-COMP:18395"/>
        <dbReference type="ChEBI" id="CHEBI:15377"/>
        <dbReference type="ChEBI" id="CHEBI:64720"/>
        <dbReference type="ChEBI" id="CHEBI:78236"/>
        <dbReference type="ChEBI" id="CHEBI:193599"/>
    </reaction>
    <physiologicalReaction direction="left-to-right" evidence="8">
        <dbReference type="Rhea" id="RHEA:74580"/>
    </physiologicalReaction>
</comment>
<feature type="compositionally biased region" description="Polar residues" evidence="11">
    <location>
        <begin position="88"/>
        <end position="99"/>
    </location>
</feature>
<feature type="compositionally biased region" description="Pro residues" evidence="11">
    <location>
        <begin position="145"/>
        <end position="159"/>
    </location>
</feature>
<dbReference type="Ensembl" id="ENSSCAT00000005661.1">
    <property type="protein sequence ID" value="ENSSCAP00000004904.1"/>
    <property type="gene ID" value="ENSSCAG00000003959.1"/>
</dbReference>
<feature type="region of interest" description="Disordered" evidence="11">
    <location>
        <begin position="326"/>
        <end position="358"/>
    </location>
</feature>
<evidence type="ECO:0000256" key="11">
    <source>
        <dbReference type="SAM" id="MobiDB-lite"/>
    </source>
</evidence>
<evidence type="ECO:0000256" key="2">
    <source>
        <dbReference type="ARBA" id="ARBA00022670"/>
    </source>
</evidence>
<comment type="similarity">
    <text evidence="4">Belongs to the ACTMAP family.</text>
</comment>
<keyword evidence="3" id="KW-0378">Hydrolase</keyword>
<feature type="region of interest" description="Disordered" evidence="11">
    <location>
        <begin position="1"/>
        <end position="121"/>
    </location>
</feature>
<proteinExistence type="inferred from homology"/>
<evidence type="ECO:0000256" key="9">
    <source>
        <dbReference type="ARBA" id="ARBA00093241"/>
    </source>
</evidence>
<dbReference type="PANTHER" id="PTHR28631:SF1">
    <property type="entry name" value="ACTIN MATURATION PROTEASE"/>
    <property type="match status" value="1"/>
</dbReference>
<dbReference type="AlphaFoldDB" id="A0A8C9MKT7"/>
<feature type="compositionally biased region" description="Polar residues" evidence="11">
    <location>
        <begin position="43"/>
        <end position="61"/>
    </location>
</feature>
<dbReference type="Proteomes" id="UP000694409">
    <property type="component" value="Unassembled WGS sequence"/>
</dbReference>
<feature type="compositionally biased region" description="Low complexity" evidence="11">
    <location>
        <begin position="160"/>
        <end position="176"/>
    </location>
</feature>
<evidence type="ECO:0000256" key="8">
    <source>
        <dbReference type="ARBA" id="ARBA00049041"/>
    </source>
</evidence>
<keyword evidence="1" id="KW-0031">Aminopeptidase</keyword>
<feature type="compositionally biased region" description="Low complexity" evidence="11">
    <location>
        <begin position="326"/>
        <end position="348"/>
    </location>
</feature>
<sequence>MFPLHETGIFPKNSGIVPPKNRECSFKNPGLFSANSGAPRPKASNQDPPRPKQTNQSQLGFSHQLPPPLPGTNQSRLVFPQQLPPSVHRSNQSPRTSPQKCPPPSLLSCQSPPLFPSQPITRRIPSAIPASLFLKPTNHRAGRPLHPPPPSPLPPPPGTPSGTPGTPSGTPSAPGLGRVLREALERAGEPPVWPCQAELLQGGLGGPNRGRVLGHLLGAWPLLVRYDGDSNHAPCSRRGHRAHWALLIGALGPQFQRDSEIPNIFHARGFGAGGSQNGSGGFSFGFLGSLIEEGPQFGEGSQCHKGLRDLGQGSWFGSGGSQFVSGGSQFGEGSQTEGSPNLESRGSQFGSGGSQCGEGSQAKGALNLSLGAPNWRKGCGI</sequence>
<evidence type="ECO:0000256" key="1">
    <source>
        <dbReference type="ARBA" id="ARBA00022438"/>
    </source>
</evidence>
<keyword evidence="2" id="KW-0645">Protease</keyword>
<evidence type="ECO:0000256" key="3">
    <source>
        <dbReference type="ARBA" id="ARBA00022801"/>
    </source>
</evidence>
<name>A0A8C9MKT7_SERCA</name>
<keyword evidence="13" id="KW-1185">Reference proteome</keyword>
<feature type="region of interest" description="Disordered" evidence="11">
    <location>
        <begin position="137"/>
        <end position="176"/>
    </location>
</feature>
<dbReference type="GO" id="GO:0006508">
    <property type="term" value="P:proteolysis"/>
    <property type="evidence" value="ECO:0007669"/>
    <property type="project" value="UniProtKB-KW"/>
</dbReference>
<evidence type="ECO:0000313" key="13">
    <source>
        <dbReference type="Proteomes" id="UP000694409"/>
    </source>
</evidence>
<evidence type="ECO:0000313" key="12">
    <source>
        <dbReference type="Ensembl" id="ENSSCAP00000004904.1"/>
    </source>
</evidence>
<dbReference type="GO" id="GO:0004177">
    <property type="term" value="F:aminopeptidase activity"/>
    <property type="evidence" value="ECO:0007669"/>
    <property type="project" value="UniProtKB-KW"/>
</dbReference>
<organism evidence="12 13">
    <name type="scientific">Serinus canaria</name>
    <name type="common">Island canary</name>
    <name type="synonym">Fringilla canaria</name>
    <dbReference type="NCBI Taxonomy" id="9135"/>
    <lineage>
        <taxon>Eukaryota</taxon>
        <taxon>Metazoa</taxon>
        <taxon>Chordata</taxon>
        <taxon>Craniata</taxon>
        <taxon>Vertebrata</taxon>
        <taxon>Euteleostomi</taxon>
        <taxon>Archelosauria</taxon>
        <taxon>Archosauria</taxon>
        <taxon>Dinosauria</taxon>
        <taxon>Saurischia</taxon>
        <taxon>Theropoda</taxon>
        <taxon>Coelurosauria</taxon>
        <taxon>Aves</taxon>
        <taxon>Neognathae</taxon>
        <taxon>Neoaves</taxon>
        <taxon>Telluraves</taxon>
        <taxon>Australaves</taxon>
        <taxon>Passeriformes</taxon>
        <taxon>Passeroidea</taxon>
        <taxon>Fringillidae</taxon>
        <taxon>Carduelinae</taxon>
        <taxon>Serinus</taxon>
    </lineage>
</organism>
<comment type="catalytic activity">
    <reaction evidence="9">
        <text>N-terminal N(alpha)-acetyl-L-methionyl-L-aspartyl-[protein] + H2O = N-terminal L-aspartyl-[protein] + N-acetyl-L-methionine</text>
        <dbReference type="Rhea" id="RHEA:74571"/>
        <dbReference type="Rhea" id="RHEA-COMP:12669"/>
        <dbReference type="Rhea" id="RHEA-COMP:12693"/>
        <dbReference type="ChEBI" id="CHEBI:15377"/>
        <dbReference type="ChEBI" id="CHEBI:64720"/>
        <dbReference type="ChEBI" id="CHEBI:71670"/>
        <dbReference type="ChEBI" id="CHEBI:133063"/>
    </reaction>
    <physiologicalReaction direction="left-to-right" evidence="9">
        <dbReference type="Rhea" id="RHEA:74572"/>
    </physiologicalReaction>
</comment>
<evidence type="ECO:0000256" key="10">
    <source>
        <dbReference type="ARBA" id="ARBA00093265"/>
    </source>
</evidence>
<comment type="catalytic activity">
    <reaction evidence="10">
        <text>N-terminal N(alpha)-acetyl-L-methionyl-L-glutamyl-[protein] + H2O = N-terminal L-glutamyl-[protein] + N-acetyl-L-methionine</text>
        <dbReference type="Rhea" id="RHEA:74575"/>
        <dbReference type="Rhea" id="RHEA-COMP:12668"/>
        <dbReference type="Rhea" id="RHEA-COMP:12697"/>
        <dbReference type="ChEBI" id="CHEBI:15377"/>
        <dbReference type="ChEBI" id="CHEBI:64721"/>
        <dbReference type="ChEBI" id="CHEBI:71670"/>
        <dbReference type="ChEBI" id="CHEBI:133360"/>
    </reaction>
    <physiologicalReaction direction="left-to-right" evidence="10">
        <dbReference type="Rhea" id="RHEA:74576"/>
    </physiologicalReaction>
</comment>
<dbReference type="Pfam" id="PF21646">
    <property type="entry name" value="ACTMAP-like_C"/>
    <property type="match status" value="1"/>
</dbReference>
<evidence type="ECO:0000256" key="5">
    <source>
        <dbReference type="ARBA" id="ARBA00034848"/>
    </source>
</evidence>
<dbReference type="InterPro" id="IPR040043">
    <property type="entry name" value="ACTMAP"/>
</dbReference>
<dbReference type="PANTHER" id="PTHR28631">
    <property type="entry name" value="UPF0692 PROTEIN C19ORF54"/>
    <property type="match status" value="1"/>
</dbReference>
<dbReference type="GeneTree" id="ENSGT01110000271010"/>
<reference evidence="12" key="1">
    <citation type="submission" date="2025-08" db="UniProtKB">
        <authorList>
            <consortium name="Ensembl"/>
        </authorList>
    </citation>
    <scope>IDENTIFICATION</scope>
</reference>
<reference evidence="12" key="2">
    <citation type="submission" date="2025-09" db="UniProtKB">
        <authorList>
            <consortium name="Ensembl"/>
        </authorList>
    </citation>
    <scope>IDENTIFICATION</scope>
</reference>
<comment type="catalytic activity">
    <reaction evidence="7">
        <text>N-terminal N(alpha)-acetyl-L-cysteinyl-L-glutamyl-[protein] + H2O = N-terminal L-glutamyl-[protein] + N-acetyl-L-cysteine</text>
        <dbReference type="Rhea" id="RHEA:74583"/>
        <dbReference type="Rhea" id="RHEA-COMP:12668"/>
        <dbReference type="Rhea" id="RHEA-COMP:18396"/>
        <dbReference type="ChEBI" id="CHEBI:15377"/>
        <dbReference type="ChEBI" id="CHEBI:64721"/>
        <dbReference type="ChEBI" id="CHEBI:78236"/>
        <dbReference type="ChEBI" id="CHEBI:193601"/>
    </reaction>
    <physiologicalReaction direction="left-to-right" evidence="7">
        <dbReference type="Rhea" id="RHEA:74584"/>
    </physiologicalReaction>
</comment>
<accession>A0A8C9MKT7</accession>
<evidence type="ECO:0000256" key="6">
    <source>
        <dbReference type="ARBA" id="ARBA00034908"/>
    </source>
</evidence>
<evidence type="ECO:0000256" key="7">
    <source>
        <dbReference type="ARBA" id="ARBA00047999"/>
    </source>
</evidence>